<dbReference type="SUPFAM" id="SSF50475">
    <property type="entry name" value="FMN-binding split barrel"/>
    <property type="match status" value="1"/>
</dbReference>
<dbReference type="RefSeq" id="WP_256309023.1">
    <property type="nucleotide sequence ID" value="NZ_JANHAW010000004.1"/>
</dbReference>
<evidence type="ECO:0000313" key="1">
    <source>
        <dbReference type="EMBL" id="MFD1687543.1"/>
    </source>
</evidence>
<comment type="caution">
    <text evidence="1">The sequence shown here is derived from an EMBL/GenBank/DDBJ whole genome shotgun (WGS) entry which is preliminary data.</text>
</comment>
<dbReference type="Pfam" id="PF12900">
    <property type="entry name" value="Pyridox_ox_2"/>
    <property type="match status" value="1"/>
</dbReference>
<accession>A0ABD6DZ18</accession>
<dbReference type="InterPro" id="IPR012349">
    <property type="entry name" value="Split_barrel_FMN-bd"/>
</dbReference>
<protein>
    <submittedName>
        <fullName evidence="1">Pyridoxamine 5'-phosphate oxidase family protein</fullName>
    </submittedName>
</protein>
<name>A0ABD6DZ18_9EURY</name>
<proteinExistence type="predicted"/>
<dbReference type="Proteomes" id="UP001597092">
    <property type="component" value="Unassembled WGS sequence"/>
</dbReference>
<dbReference type="AlphaFoldDB" id="A0ABD6DZ18"/>
<evidence type="ECO:0000313" key="2">
    <source>
        <dbReference type="Proteomes" id="UP001597092"/>
    </source>
</evidence>
<organism evidence="1 2">
    <name type="scientific">Halobellus litoreus</name>
    <dbReference type="NCBI Taxonomy" id="755310"/>
    <lineage>
        <taxon>Archaea</taxon>
        <taxon>Methanobacteriati</taxon>
        <taxon>Methanobacteriota</taxon>
        <taxon>Stenosarchaea group</taxon>
        <taxon>Halobacteria</taxon>
        <taxon>Halobacteriales</taxon>
        <taxon>Haloferacaceae</taxon>
        <taxon>Halobellus</taxon>
    </lineage>
</organism>
<dbReference type="InterPro" id="IPR024747">
    <property type="entry name" value="Pyridox_Oxase-rel"/>
</dbReference>
<reference evidence="1 2" key="1">
    <citation type="journal article" date="2019" name="Int. J. Syst. Evol. Microbiol.">
        <title>The Global Catalogue of Microorganisms (GCM) 10K type strain sequencing project: providing services to taxonomists for standard genome sequencing and annotation.</title>
        <authorList>
            <consortium name="The Broad Institute Genomics Platform"/>
            <consortium name="The Broad Institute Genome Sequencing Center for Infectious Disease"/>
            <person name="Wu L."/>
            <person name="Ma J."/>
        </authorList>
    </citation>
    <scope>NUCLEOTIDE SEQUENCE [LARGE SCALE GENOMIC DNA]</scope>
    <source>
        <strain evidence="1 2">CGMCC 1.10387</strain>
    </source>
</reference>
<sequence>MRRLDDTEIDEVLIRNGIGVLALIDGTQPYAIPISFGYDAEEMVFPMQWGGGYSSRKSEAIESNPNVCLTVYEQDADDPAIWRSVIMTGEIYEIEDADTEQAYASLAANAEFPPDLGVWGIPFEDVEFRLFGLATDNCTGREFATEYGGWDG</sequence>
<gene>
    <name evidence="1" type="ORF">ACFSAS_18315</name>
</gene>
<keyword evidence="2" id="KW-1185">Reference proteome</keyword>
<dbReference type="Gene3D" id="2.30.110.10">
    <property type="entry name" value="Electron Transport, Fmn-binding Protein, Chain A"/>
    <property type="match status" value="1"/>
</dbReference>
<dbReference type="EMBL" id="JBHUDP010000014">
    <property type="protein sequence ID" value="MFD1687543.1"/>
    <property type="molecule type" value="Genomic_DNA"/>
</dbReference>